<accession>A0A164RJ31</accession>
<organism evidence="1 2">
    <name type="scientific">Sistotremastrum niveocremeum HHB9708</name>
    <dbReference type="NCBI Taxonomy" id="1314777"/>
    <lineage>
        <taxon>Eukaryota</taxon>
        <taxon>Fungi</taxon>
        <taxon>Dikarya</taxon>
        <taxon>Basidiomycota</taxon>
        <taxon>Agaricomycotina</taxon>
        <taxon>Agaricomycetes</taxon>
        <taxon>Sistotremastrales</taxon>
        <taxon>Sistotremastraceae</taxon>
        <taxon>Sertulicium</taxon>
        <taxon>Sertulicium niveocremeum</taxon>
    </lineage>
</organism>
<reference evidence="1 2" key="1">
    <citation type="journal article" date="2016" name="Mol. Biol. Evol.">
        <title>Comparative Genomics of Early-Diverging Mushroom-Forming Fungi Provides Insights into the Origins of Lignocellulose Decay Capabilities.</title>
        <authorList>
            <person name="Nagy L.G."/>
            <person name="Riley R."/>
            <person name="Tritt A."/>
            <person name="Adam C."/>
            <person name="Daum C."/>
            <person name="Floudas D."/>
            <person name="Sun H."/>
            <person name="Yadav J.S."/>
            <person name="Pangilinan J."/>
            <person name="Larsson K.H."/>
            <person name="Matsuura K."/>
            <person name="Barry K."/>
            <person name="Labutti K."/>
            <person name="Kuo R."/>
            <person name="Ohm R.A."/>
            <person name="Bhattacharya S.S."/>
            <person name="Shirouzu T."/>
            <person name="Yoshinaga Y."/>
            <person name="Martin F.M."/>
            <person name="Grigoriev I.V."/>
            <person name="Hibbett D.S."/>
        </authorList>
    </citation>
    <scope>NUCLEOTIDE SEQUENCE [LARGE SCALE GENOMIC DNA]</scope>
    <source>
        <strain evidence="1 2">HHB9708</strain>
    </source>
</reference>
<gene>
    <name evidence="1" type="ORF">SISNIDRAFT_468379</name>
</gene>
<keyword evidence="2" id="KW-1185">Reference proteome</keyword>
<name>A0A164RJ31_9AGAM</name>
<sequence length="138" mass="15553">MEPQRGHFLFFQEPGSRIQIQTLEPDSACAFSSRIRSPLPDIDIRTLARDPDSQTGFASAFRAVEASGFCNDCHGSVASAVSIQTEALRIPSTSRLNSHNKPRARRLVPHLIPIDIYPYMVYERPKIFLVHSVNYCIH</sequence>
<evidence type="ECO:0000313" key="1">
    <source>
        <dbReference type="EMBL" id="KZS90600.1"/>
    </source>
</evidence>
<evidence type="ECO:0000313" key="2">
    <source>
        <dbReference type="Proteomes" id="UP000076722"/>
    </source>
</evidence>
<dbReference type="AlphaFoldDB" id="A0A164RJ31"/>
<protein>
    <submittedName>
        <fullName evidence="1">Uncharacterized protein</fullName>
    </submittedName>
</protein>
<dbReference type="Proteomes" id="UP000076722">
    <property type="component" value="Unassembled WGS sequence"/>
</dbReference>
<dbReference type="EMBL" id="KV419420">
    <property type="protein sequence ID" value="KZS90600.1"/>
    <property type="molecule type" value="Genomic_DNA"/>
</dbReference>
<proteinExistence type="predicted"/>